<keyword evidence="3" id="KW-0804">Transcription</keyword>
<evidence type="ECO:0000313" key="6">
    <source>
        <dbReference type="EMBL" id="GAA2514718.1"/>
    </source>
</evidence>
<dbReference type="SUPFAM" id="SSF46785">
    <property type="entry name" value="Winged helix' DNA-binding domain"/>
    <property type="match status" value="1"/>
</dbReference>
<dbReference type="Proteomes" id="UP001499978">
    <property type="component" value="Unassembled WGS sequence"/>
</dbReference>
<dbReference type="CDD" id="cd00038">
    <property type="entry name" value="CAP_ED"/>
    <property type="match status" value="1"/>
</dbReference>
<dbReference type="InterPro" id="IPR000595">
    <property type="entry name" value="cNMP-bd_dom"/>
</dbReference>
<sequence>MGMGASIEVDERRTLFHQGDDGESVYLLLSGLVKVVRGDAAGRSTILTLRGAGDVVGDLAAIDGQPRSATVTTLTATRCRVVPGALFRAFSERPGVGSAITRYIAYRLRDADTQRAEMATLPVRQRLARALLRTHAGAGAAVALPQQELANLIGASRNSVVDALAVLRRRAIIATERRGVVIRDLDALHALANEDLR</sequence>
<dbReference type="PROSITE" id="PS50042">
    <property type="entry name" value="CNMP_BINDING_3"/>
    <property type="match status" value="1"/>
</dbReference>
<feature type="domain" description="Cyclic nucleotide-binding" evidence="4">
    <location>
        <begin position="14"/>
        <end position="88"/>
    </location>
</feature>
<accession>A0ABN3N5M2</accession>
<comment type="caution">
    <text evidence="6">The sequence shown here is derived from an EMBL/GenBank/DDBJ whole genome shotgun (WGS) entry which is preliminary data.</text>
</comment>
<dbReference type="Gene3D" id="2.60.120.10">
    <property type="entry name" value="Jelly Rolls"/>
    <property type="match status" value="1"/>
</dbReference>
<evidence type="ECO:0000256" key="2">
    <source>
        <dbReference type="ARBA" id="ARBA00023125"/>
    </source>
</evidence>
<evidence type="ECO:0000256" key="3">
    <source>
        <dbReference type="ARBA" id="ARBA00023163"/>
    </source>
</evidence>
<dbReference type="InterPro" id="IPR050397">
    <property type="entry name" value="Env_Response_Regulators"/>
</dbReference>
<dbReference type="SUPFAM" id="SSF51206">
    <property type="entry name" value="cAMP-binding domain-like"/>
    <property type="match status" value="1"/>
</dbReference>
<evidence type="ECO:0000259" key="5">
    <source>
        <dbReference type="PROSITE" id="PS51063"/>
    </source>
</evidence>
<dbReference type="Pfam" id="PF13545">
    <property type="entry name" value="HTH_Crp_2"/>
    <property type="match status" value="1"/>
</dbReference>
<dbReference type="PANTHER" id="PTHR24567">
    <property type="entry name" value="CRP FAMILY TRANSCRIPTIONAL REGULATORY PROTEIN"/>
    <property type="match status" value="1"/>
</dbReference>
<evidence type="ECO:0000313" key="7">
    <source>
        <dbReference type="Proteomes" id="UP001499978"/>
    </source>
</evidence>
<gene>
    <name evidence="6" type="ORF">GCM10010201_08690</name>
</gene>
<feature type="domain" description="HTH crp-type" evidence="5">
    <location>
        <begin position="121"/>
        <end position="186"/>
    </location>
</feature>
<dbReference type="InterPro" id="IPR012318">
    <property type="entry name" value="HTH_CRP"/>
</dbReference>
<dbReference type="EMBL" id="BAAARY010000002">
    <property type="protein sequence ID" value="GAA2514718.1"/>
    <property type="molecule type" value="Genomic_DNA"/>
</dbReference>
<keyword evidence="1" id="KW-0805">Transcription regulation</keyword>
<dbReference type="InterPro" id="IPR018490">
    <property type="entry name" value="cNMP-bd_dom_sf"/>
</dbReference>
<reference evidence="6 7" key="1">
    <citation type="journal article" date="2019" name="Int. J. Syst. Evol. Microbiol.">
        <title>The Global Catalogue of Microorganisms (GCM) 10K type strain sequencing project: providing services to taxonomists for standard genome sequencing and annotation.</title>
        <authorList>
            <consortium name="The Broad Institute Genomics Platform"/>
            <consortium name="The Broad Institute Genome Sequencing Center for Infectious Disease"/>
            <person name="Wu L."/>
            <person name="Ma J."/>
        </authorList>
    </citation>
    <scope>NUCLEOTIDE SEQUENCE [LARGE SCALE GENOMIC DNA]</scope>
    <source>
        <strain evidence="6 7">JCM 3367</strain>
    </source>
</reference>
<dbReference type="PANTHER" id="PTHR24567:SF74">
    <property type="entry name" value="HTH-TYPE TRANSCRIPTIONAL REGULATOR ARCR"/>
    <property type="match status" value="1"/>
</dbReference>
<evidence type="ECO:0000259" key="4">
    <source>
        <dbReference type="PROSITE" id="PS50042"/>
    </source>
</evidence>
<keyword evidence="7" id="KW-1185">Reference proteome</keyword>
<dbReference type="PROSITE" id="PS51063">
    <property type="entry name" value="HTH_CRP_2"/>
    <property type="match status" value="1"/>
</dbReference>
<protein>
    <submittedName>
        <fullName evidence="6">Crp/Fnr family transcriptional regulator</fullName>
    </submittedName>
</protein>
<dbReference type="InterPro" id="IPR014710">
    <property type="entry name" value="RmlC-like_jellyroll"/>
</dbReference>
<evidence type="ECO:0000256" key="1">
    <source>
        <dbReference type="ARBA" id="ARBA00023015"/>
    </source>
</evidence>
<dbReference type="InterPro" id="IPR036390">
    <property type="entry name" value="WH_DNA-bd_sf"/>
</dbReference>
<name>A0ABN3N5M2_9ACTN</name>
<dbReference type="Pfam" id="PF00027">
    <property type="entry name" value="cNMP_binding"/>
    <property type="match status" value="1"/>
</dbReference>
<organism evidence="6 7">
    <name type="scientific">Pilimelia columellifera subsp. columellifera</name>
    <dbReference type="NCBI Taxonomy" id="706583"/>
    <lineage>
        <taxon>Bacteria</taxon>
        <taxon>Bacillati</taxon>
        <taxon>Actinomycetota</taxon>
        <taxon>Actinomycetes</taxon>
        <taxon>Micromonosporales</taxon>
        <taxon>Micromonosporaceae</taxon>
        <taxon>Pilimelia</taxon>
    </lineage>
</organism>
<keyword evidence="2" id="KW-0238">DNA-binding</keyword>
<proteinExistence type="predicted"/>